<evidence type="ECO:0000256" key="1">
    <source>
        <dbReference type="SAM" id="MobiDB-lite"/>
    </source>
</evidence>
<feature type="region of interest" description="Disordered" evidence="1">
    <location>
        <begin position="218"/>
        <end position="274"/>
    </location>
</feature>
<keyword evidence="3" id="KW-1185">Reference proteome</keyword>
<dbReference type="OrthoDB" id="3946700at2759"/>
<feature type="compositionally biased region" description="Polar residues" evidence="1">
    <location>
        <begin position="245"/>
        <end position="259"/>
    </location>
</feature>
<organism evidence="2 3">
    <name type="scientific">Hyaloscypha hepaticicola</name>
    <dbReference type="NCBI Taxonomy" id="2082293"/>
    <lineage>
        <taxon>Eukaryota</taxon>
        <taxon>Fungi</taxon>
        <taxon>Dikarya</taxon>
        <taxon>Ascomycota</taxon>
        <taxon>Pezizomycotina</taxon>
        <taxon>Leotiomycetes</taxon>
        <taxon>Helotiales</taxon>
        <taxon>Hyaloscyphaceae</taxon>
        <taxon>Hyaloscypha</taxon>
    </lineage>
</organism>
<reference evidence="2 3" key="1">
    <citation type="submission" date="2016-05" db="EMBL/GenBank/DDBJ databases">
        <title>A degradative enzymes factory behind the ericoid mycorrhizal symbiosis.</title>
        <authorList>
            <consortium name="DOE Joint Genome Institute"/>
            <person name="Martino E."/>
            <person name="Morin E."/>
            <person name="Grelet G."/>
            <person name="Kuo A."/>
            <person name="Kohler A."/>
            <person name="Daghino S."/>
            <person name="Barry K."/>
            <person name="Choi C."/>
            <person name="Cichocki N."/>
            <person name="Clum A."/>
            <person name="Copeland A."/>
            <person name="Hainaut M."/>
            <person name="Haridas S."/>
            <person name="Labutti K."/>
            <person name="Lindquist E."/>
            <person name="Lipzen A."/>
            <person name="Khouja H.-R."/>
            <person name="Murat C."/>
            <person name="Ohm R."/>
            <person name="Olson A."/>
            <person name="Spatafora J."/>
            <person name="Veneault-Fourrey C."/>
            <person name="Henrissat B."/>
            <person name="Grigoriev I."/>
            <person name="Martin F."/>
            <person name="Perotto S."/>
        </authorList>
    </citation>
    <scope>NUCLEOTIDE SEQUENCE [LARGE SCALE GENOMIC DNA]</scope>
    <source>
        <strain evidence="2 3">UAMH 7357</strain>
    </source>
</reference>
<evidence type="ECO:0000313" key="2">
    <source>
        <dbReference type="EMBL" id="PMD27317.1"/>
    </source>
</evidence>
<proteinExistence type="predicted"/>
<protein>
    <submittedName>
        <fullName evidence="2">Uncharacterized protein</fullName>
    </submittedName>
</protein>
<feature type="compositionally biased region" description="Low complexity" evidence="1">
    <location>
        <begin position="372"/>
        <end position="385"/>
    </location>
</feature>
<feature type="compositionally biased region" description="Basic residues" evidence="1">
    <location>
        <begin position="95"/>
        <end position="106"/>
    </location>
</feature>
<feature type="region of interest" description="Disordered" evidence="1">
    <location>
        <begin position="176"/>
        <end position="204"/>
    </location>
</feature>
<name>A0A2J6QM14_9HELO</name>
<gene>
    <name evidence="2" type="ORF">NA56DRAFT_231803</name>
</gene>
<dbReference type="EMBL" id="KZ613466">
    <property type="protein sequence ID" value="PMD27317.1"/>
    <property type="molecule type" value="Genomic_DNA"/>
</dbReference>
<evidence type="ECO:0000313" key="3">
    <source>
        <dbReference type="Proteomes" id="UP000235672"/>
    </source>
</evidence>
<dbReference type="Proteomes" id="UP000235672">
    <property type="component" value="Unassembled WGS sequence"/>
</dbReference>
<feature type="region of interest" description="Disordered" evidence="1">
    <location>
        <begin position="372"/>
        <end position="418"/>
    </location>
</feature>
<accession>A0A2J6QM14</accession>
<feature type="compositionally biased region" description="Low complexity" evidence="1">
    <location>
        <begin position="260"/>
        <end position="271"/>
    </location>
</feature>
<sequence length="496" mass="54874">MWGTLRRSRLVFAAPLRAEQEVNSHPSIVIINIIEFSIKKRIVVVAKTSSSKPSPFSPLQTLQSAKMGLPLFITPVEPEVASKATEKVASGPRSAIRRQRTVRGPHARLSAETRRRRMLGIVSDARPEDFEVQILEPPSGGPPNESEMPSGAPFQSRAIRMFEQERMRLRDTLSFERQHASNSEDGPLMPPVPESRDYAGVEEREREIQRLRQVRQDLRRMARRQPAPTPPYTDRDIDYMARTGTGINTPRPSSLTPALSPSHQPSTTSSPLRQLSDDFSFTAQAPPYAADQAGRPTLSERVQALSRASNNFERSRRLIRQARLDGLGDRDRSLSPEGGAAWDTLLTSITPDPQPPSVGSSFASASASAAAASSSSSGPASASTSMTSLGMTEESPTLHDCDISDSGSNTEEEEEEDIYELQDFGRDRAHRFWRTYAEVVTSRADRAARHGNTTDTTEHLGGMHRIISRLAERDEIPESWWASAGLSRNLRREPTS</sequence>
<feature type="region of interest" description="Disordered" evidence="1">
    <location>
        <begin position="84"/>
        <end position="106"/>
    </location>
</feature>
<feature type="compositionally biased region" description="Basic and acidic residues" evidence="1">
    <location>
        <begin position="194"/>
        <end position="204"/>
    </location>
</feature>
<dbReference type="AlphaFoldDB" id="A0A2J6QM14"/>